<evidence type="ECO:0000313" key="2">
    <source>
        <dbReference type="Proteomes" id="UP000321275"/>
    </source>
</evidence>
<dbReference type="Proteomes" id="UP000321275">
    <property type="component" value="Unassembled WGS sequence"/>
</dbReference>
<evidence type="ECO:0008006" key="3">
    <source>
        <dbReference type="Google" id="ProtNLM"/>
    </source>
</evidence>
<accession>A0A510XAP6</accession>
<comment type="caution">
    <text evidence="1">The sequence shown here is derived from an EMBL/GenBank/DDBJ whole genome shotgun (WGS) entry which is preliminary data.</text>
</comment>
<dbReference type="RefSeq" id="WP_146803764.1">
    <property type="nucleotide sequence ID" value="NZ_BJUK01000036.1"/>
</dbReference>
<evidence type="ECO:0000313" key="1">
    <source>
        <dbReference type="EMBL" id="GEK48433.1"/>
    </source>
</evidence>
<dbReference type="OrthoDB" id="8433085at2"/>
<name>A0A510XAP6_9GAMM</name>
<dbReference type="AlphaFoldDB" id="A0A510XAP6"/>
<dbReference type="EMBL" id="BJUK01000036">
    <property type="protein sequence ID" value="GEK48433.1"/>
    <property type="molecule type" value="Genomic_DNA"/>
</dbReference>
<reference evidence="1 2" key="1">
    <citation type="submission" date="2019-07" db="EMBL/GenBank/DDBJ databases">
        <title>Whole genome shotgun sequence of Halomonas pacifica NBRC 102220.</title>
        <authorList>
            <person name="Hosoyama A."/>
            <person name="Uohara A."/>
            <person name="Ohji S."/>
            <person name="Ichikawa N."/>
        </authorList>
    </citation>
    <scope>NUCLEOTIDE SEQUENCE [LARGE SCALE GENOMIC DNA]</scope>
    <source>
        <strain evidence="1 2">NBRC 102220</strain>
    </source>
</reference>
<gene>
    <name evidence="1" type="ORF">HPA02_27160</name>
</gene>
<proteinExistence type="predicted"/>
<sequence length="604" mass="64688">MSRSAYTPLTGGINLVTPPTQLDPGACLYAVNYECPVTGGYRRIEGYAAEGPEVPGEGPILGVASLSDRILAIREQAPRASAEEGGDPQRWAALFQLDDSAWRFLAEAHPGRHEWAEGNVTGTEGGRTLFGVGQGKPFGVQLPADEAGDYVSVVELSGALVGELPDGATYAASGDTITVTDTGSRDITGVTVIGRDGTTLLTVADVLGDGSTNTTLDIDLTGIAPNDVAYITLTIGSGNYPRRLSVPDLELNYTVLADAPSGACFIALFKNHLFLGFEPGSLQHSGIGDPENWDAATGGAGEIGVGQTLTGLLLGPGGVLHVVCRDSIQTLYGTNAEDWQLKTTVPNSGGRPYSAQSLMQPYFIAERGIASLEATNAYGDFRPMQPGHPVEPLFLQNQLFTRVVASAISKQRAQYRVWFDNGTGIYMSPAGITTVRFPHQVAVAYSGELDDGNEMLLFGSNAGMIYRLDNGATTFGGTDIEAFLTLAYNNLRSPSMRKRFRRVFWDVRSGSDANISILPDFDYGRTETGIPRREFIQFLLGGGLWDVATWNNLSWSVPSLGQEPMNVAGTGTAINFAIYSKSSSSPHEILGYDIHFDHRRPRRG</sequence>
<keyword evidence="2" id="KW-1185">Reference proteome</keyword>
<organism evidence="1 2">
    <name type="scientific">Bisbaumannia pacifica</name>
    <dbReference type="NCBI Taxonomy" id="77098"/>
    <lineage>
        <taxon>Bacteria</taxon>
        <taxon>Pseudomonadati</taxon>
        <taxon>Pseudomonadota</taxon>
        <taxon>Gammaproteobacteria</taxon>
        <taxon>Oceanospirillales</taxon>
        <taxon>Halomonadaceae</taxon>
        <taxon>Bisbaumannia</taxon>
    </lineage>
</organism>
<protein>
    <recommendedName>
        <fullName evidence="3">Ubiquitin-activating enzyme E1 FCCH domain-containing protein</fullName>
    </recommendedName>
</protein>